<accession>A0A6J5MAA3</accession>
<proteinExistence type="predicted"/>
<reference evidence="1" key="1">
    <citation type="submission" date="2020-04" db="EMBL/GenBank/DDBJ databases">
        <authorList>
            <person name="Chiriac C."/>
            <person name="Salcher M."/>
            <person name="Ghai R."/>
            <person name="Kavagutti S V."/>
        </authorList>
    </citation>
    <scope>NUCLEOTIDE SEQUENCE</scope>
</reference>
<dbReference type="EMBL" id="LR796420">
    <property type="protein sequence ID" value="CAB4142687.1"/>
    <property type="molecule type" value="Genomic_DNA"/>
</dbReference>
<sequence length="370" mass="41320">MHKFYTASYDASIYLQQPTSNAGIDPILEIGKLYYGNLKEIQRTLIKFSTTNLSASIAVGDITGSWRGYINLKSANSTGLPLDYTIYANAVSESWDMGQFLRFESTTASLNIASASVQQGVSWVFRNGIDRWQDNTTGGSAVFAPGVTGSANAEGGVWYTASQASQVFSYQPDDIRMDVTDILKLWISGSIVNNGFILRHGLENEADSLDYGSLKFYSKETGTIYEPKLEIVWDDSVFNTGSLQPVTGSAGEGYKVTLTNLKTYYPKNTKVKIRIKARDKYPLKSFGTTFAYDQSKYLPATTYYQLEDYVTGEILIPFGEYSKISCDSTSNYFNLDLETLPIRRLYKIKLKIVENGISTIIDDKFIFEII</sequence>
<dbReference type="NCBIfam" id="NF033679">
    <property type="entry name" value="DNRLRE_dom"/>
    <property type="match status" value="1"/>
</dbReference>
<evidence type="ECO:0000313" key="1">
    <source>
        <dbReference type="EMBL" id="CAB4142687.1"/>
    </source>
</evidence>
<protein>
    <recommendedName>
        <fullName evidence="2">DNRLRE domain-containing protein</fullName>
    </recommendedName>
</protein>
<organism evidence="1">
    <name type="scientific">uncultured Caudovirales phage</name>
    <dbReference type="NCBI Taxonomy" id="2100421"/>
    <lineage>
        <taxon>Viruses</taxon>
        <taxon>Duplodnaviria</taxon>
        <taxon>Heunggongvirae</taxon>
        <taxon>Uroviricota</taxon>
        <taxon>Caudoviricetes</taxon>
        <taxon>Peduoviridae</taxon>
        <taxon>Maltschvirus</taxon>
        <taxon>Maltschvirus maltsch</taxon>
    </lineage>
</organism>
<name>A0A6J5MAA3_9CAUD</name>
<gene>
    <name evidence="1" type="ORF">UFOVP449_69</name>
</gene>
<evidence type="ECO:0008006" key="2">
    <source>
        <dbReference type="Google" id="ProtNLM"/>
    </source>
</evidence>